<dbReference type="PANTHER" id="PTHR37984:SF5">
    <property type="entry name" value="PROTEIN NYNRIN-LIKE"/>
    <property type="match status" value="1"/>
</dbReference>
<evidence type="ECO:0000256" key="2">
    <source>
        <dbReference type="SAM" id="MobiDB-lite"/>
    </source>
</evidence>
<name>A0ABD2HU68_HETSC</name>
<dbReference type="InterPro" id="IPR050951">
    <property type="entry name" value="Retrovirus_Pol_polyprotein"/>
</dbReference>
<dbReference type="Proteomes" id="UP001620645">
    <property type="component" value="Unassembled WGS sequence"/>
</dbReference>
<reference evidence="4 5" key="1">
    <citation type="submission" date="2024-10" db="EMBL/GenBank/DDBJ databases">
        <authorList>
            <person name="Kim D."/>
        </authorList>
    </citation>
    <scope>NUCLEOTIDE SEQUENCE [LARGE SCALE GENOMIC DNA]</scope>
    <source>
        <strain evidence="4">Taebaek</strain>
    </source>
</reference>
<proteinExistence type="predicted"/>
<dbReference type="PANTHER" id="PTHR37984">
    <property type="entry name" value="PROTEIN CBG26694"/>
    <property type="match status" value="1"/>
</dbReference>
<evidence type="ECO:0000313" key="5">
    <source>
        <dbReference type="Proteomes" id="UP001620645"/>
    </source>
</evidence>
<feature type="region of interest" description="Disordered" evidence="2">
    <location>
        <begin position="93"/>
        <end position="118"/>
    </location>
</feature>
<evidence type="ECO:0000259" key="3">
    <source>
        <dbReference type="Pfam" id="PF17921"/>
    </source>
</evidence>
<dbReference type="AlphaFoldDB" id="A0ABD2HU68"/>
<evidence type="ECO:0000256" key="1">
    <source>
        <dbReference type="ARBA" id="ARBA00012493"/>
    </source>
</evidence>
<dbReference type="EC" id="2.7.7.49" evidence="1"/>
<sequence length="118" mass="13001">MYAGRIVVPASLQTEVLKMLHCGHPGMKRMKSLARQHVYWPGIDQQIEEVVRKCETCATEAKAPKKTELHSWPKAKGPWKQLIELYKKAAGTGTLSLGWPSTRVGGEAEGPPAEVPDP</sequence>
<keyword evidence="5" id="KW-1185">Reference proteome</keyword>
<gene>
    <name evidence="4" type="ORF">niasHS_017222</name>
</gene>
<dbReference type="Pfam" id="PF17921">
    <property type="entry name" value="Integrase_H2C2"/>
    <property type="match status" value="1"/>
</dbReference>
<dbReference type="FunFam" id="1.10.340.70:FF:000003">
    <property type="entry name" value="Protein CBG25708"/>
    <property type="match status" value="1"/>
</dbReference>
<dbReference type="Gene3D" id="1.10.340.70">
    <property type="match status" value="1"/>
</dbReference>
<accession>A0ABD2HU68</accession>
<feature type="domain" description="Integrase zinc-binding" evidence="3">
    <location>
        <begin position="8"/>
        <end position="59"/>
    </location>
</feature>
<protein>
    <recommendedName>
        <fullName evidence="1">RNA-directed DNA polymerase</fullName>
        <ecNumber evidence="1">2.7.7.49</ecNumber>
    </recommendedName>
</protein>
<dbReference type="EMBL" id="JBICCN010000378">
    <property type="protein sequence ID" value="KAL3071929.1"/>
    <property type="molecule type" value="Genomic_DNA"/>
</dbReference>
<dbReference type="InterPro" id="IPR041588">
    <property type="entry name" value="Integrase_H2C2"/>
</dbReference>
<organism evidence="4 5">
    <name type="scientific">Heterodera schachtii</name>
    <name type="common">Sugarbeet cyst nematode worm</name>
    <name type="synonym">Tylenchus schachtii</name>
    <dbReference type="NCBI Taxonomy" id="97005"/>
    <lineage>
        <taxon>Eukaryota</taxon>
        <taxon>Metazoa</taxon>
        <taxon>Ecdysozoa</taxon>
        <taxon>Nematoda</taxon>
        <taxon>Chromadorea</taxon>
        <taxon>Rhabditida</taxon>
        <taxon>Tylenchina</taxon>
        <taxon>Tylenchomorpha</taxon>
        <taxon>Tylenchoidea</taxon>
        <taxon>Heteroderidae</taxon>
        <taxon>Heteroderinae</taxon>
        <taxon>Heterodera</taxon>
    </lineage>
</organism>
<comment type="caution">
    <text evidence="4">The sequence shown here is derived from an EMBL/GenBank/DDBJ whole genome shotgun (WGS) entry which is preliminary data.</text>
</comment>
<evidence type="ECO:0000313" key="4">
    <source>
        <dbReference type="EMBL" id="KAL3071929.1"/>
    </source>
</evidence>
<dbReference type="GO" id="GO:0003964">
    <property type="term" value="F:RNA-directed DNA polymerase activity"/>
    <property type="evidence" value="ECO:0007669"/>
    <property type="project" value="UniProtKB-EC"/>
</dbReference>